<gene>
    <name evidence="11" type="primary">OR59a.2</name>
</gene>
<comment type="subcellular location">
    <subcellularLocation>
        <location evidence="1 10">Cell membrane</location>
        <topology evidence="1 10">Multi-pass membrane protein</topology>
    </subcellularLocation>
</comment>
<protein>
    <recommendedName>
        <fullName evidence="10">Odorant receptor</fullName>
    </recommendedName>
</protein>
<keyword evidence="3 10" id="KW-0716">Sensory transduction</keyword>
<keyword evidence="5 10" id="KW-0552">Olfaction</keyword>
<evidence type="ECO:0000256" key="1">
    <source>
        <dbReference type="ARBA" id="ARBA00004651"/>
    </source>
</evidence>
<sequence length="393" mass="46013">MSTANTEILSKPSSINCREFFIINWKSWKLLGIIMPQRDARNRLLHIFWNIFINITVTCMFPIHLMLGIFLVKATKSELFENVSIFITSAGAALKLIIFASNVKRIIKMEQILQTLDERIQHIDDQLYYTQHIKRHLIYVQRMYIVVYLAVGFFASLAFIASGEQKLFYPGWMPFNFHQSWWHYSAALGYQLHGIFFQIMHNFANDSFSPKALCALSGHIQLLYKRVARIGYDPSLTSQENERELNRCVTHQKDLYELFDAIQEIISWPIFCQLFVSLANLCVAMVAVLFFVTDIFYRIYYVMYFFGMIMQLFPVCYYGSDFVILFEKLHYAVFSCNWTGQSKRFKRHMILFTERTLKMSMAMAGGMFPIHLTTFFATCKGAYSMFAVVITMK</sequence>
<keyword evidence="4 10" id="KW-0812">Transmembrane</keyword>
<keyword evidence="9 10" id="KW-0807">Transducer</keyword>
<comment type="caution">
    <text evidence="10">Lacks conserved residue(s) required for the propagation of feature annotation.</text>
</comment>
<comment type="similarity">
    <text evidence="10">Belongs to the insect chemoreceptor superfamily. Heteromeric odorant receptor channel (TC 1.A.69) family.</text>
</comment>
<dbReference type="Pfam" id="PF02949">
    <property type="entry name" value="7tm_6"/>
    <property type="match status" value="1"/>
</dbReference>
<dbReference type="AlphaFoldDB" id="A0A068F4Q4"/>
<dbReference type="PANTHER" id="PTHR21137">
    <property type="entry name" value="ODORANT RECEPTOR"/>
    <property type="match status" value="1"/>
</dbReference>
<feature type="transmembrane region" description="Helical" evidence="10">
    <location>
        <begin position="83"/>
        <end position="103"/>
    </location>
</feature>
<feature type="transmembrane region" description="Helical" evidence="10">
    <location>
        <begin position="299"/>
        <end position="319"/>
    </location>
</feature>
<evidence type="ECO:0000256" key="4">
    <source>
        <dbReference type="ARBA" id="ARBA00022692"/>
    </source>
</evidence>
<keyword evidence="6 10" id="KW-1133">Transmembrane helix</keyword>
<dbReference type="GO" id="GO:0007165">
    <property type="term" value="P:signal transduction"/>
    <property type="evidence" value="ECO:0007669"/>
    <property type="project" value="UniProtKB-KW"/>
</dbReference>
<organism evidence="11">
    <name type="scientific">Calliphora stygia</name>
    <name type="common">Common brown blowfly</name>
    <dbReference type="NCBI Taxonomy" id="145453"/>
    <lineage>
        <taxon>Eukaryota</taxon>
        <taxon>Metazoa</taxon>
        <taxon>Ecdysozoa</taxon>
        <taxon>Arthropoda</taxon>
        <taxon>Hexapoda</taxon>
        <taxon>Insecta</taxon>
        <taxon>Pterygota</taxon>
        <taxon>Neoptera</taxon>
        <taxon>Endopterygota</taxon>
        <taxon>Diptera</taxon>
        <taxon>Brachycera</taxon>
        <taxon>Muscomorpha</taxon>
        <taxon>Oestroidea</taxon>
        <taxon>Calliphoridae</taxon>
        <taxon>Calliphorinae</taxon>
        <taxon>Calliphora</taxon>
    </lineage>
</organism>
<feature type="transmembrane region" description="Helical" evidence="10">
    <location>
        <begin position="47"/>
        <end position="71"/>
    </location>
</feature>
<evidence type="ECO:0000256" key="7">
    <source>
        <dbReference type="ARBA" id="ARBA00023136"/>
    </source>
</evidence>
<proteinExistence type="evidence at transcript level"/>
<dbReference type="GO" id="GO:0005886">
    <property type="term" value="C:plasma membrane"/>
    <property type="evidence" value="ECO:0007669"/>
    <property type="project" value="UniProtKB-SubCell"/>
</dbReference>
<dbReference type="GO" id="GO:0004984">
    <property type="term" value="F:olfactory receptor activity"/>
    <property type="evidence" value="ECO:0007669"/>
    <property type="project" value="InterPro"/>
</dbReference>
<keyword evidence="8 10" id="KW-0675">Receptor</keyword>
<evidence type="ECO:0000256" key="2">
    <source>
        <dbReference type="ARBA" id="ARBA00022475"/>
    </source>
</evidence>
<evidence type="ECO:0000256" key="8">
    <source>
        <dbReference type="ARBA" id="ARBA00023170"/>
    </source>
</evidence>
<evidence type="ECO:0000256" key="6">
    <source>
        <dbReference type="ARBA" id="ARBA00022989"/>
    </source>
</evidence>
<evidence type="ECO:0000256" key="10">
    <source>
        <dbReference type="RuleBase" id="RU351113"/>
    </source>
</evidence>
<dbReference type="EMBL" id="KJ702064">
    <property type="protein sequence ID" value="AID61218.1"/>
    <property type="molecule type" value="mRNA"/>
</dbReference>
<evidence type="ECO:0000256" key="9">
    <source>
        <dbReference type="ARBA" id="ARBA00023224"/>
    </source>
</evidence>
<dbReference type="InterPro" id="IPR004117">
    <property type="entry name" value="7tm6_olfct_rcpt"/>
</dbReference>
<evidence type="ECO:0000313" key="11">
    <source>
        <dbReference type="EMBL" id="AID61218.1"/>
    </source>
</evidence>
<feature type="transmembrane region" description="Helical" evidence="10">
    <location>
        <begin position="143"/>
        <end position="161"/>
    </location>
</feature>
<reference evidence="11" key="1">
    <citation type="journal article" date="2015" name="BMC Genomics">
        <title>Chemosensory genes identified in the antennal transcriptome of the blowfly Calliphora stygia.</title>
        <authorList>
            <person name="Leitch O.J."/>
            <person name="Papanicolaou A."/>
            <person name="Lennard C."/>
            <person name="Kirkbride K.P."/>
            <person name="Anderson A."/>
        </authorList>
    </citation>
    <scope>NUCLEOTIDE SEQUENCE</scope>
</reference>
<evidence type="ECO:0000256" key="3">
    <source>
        <dbReference type="ARBA" id="ARBA00022606"/>
    </source>
</evidence>
<name>A0A068F4Q4_CALSG</name>
<evidence type="ECO:0000256" key="5">
    <source>
        <dbReference type="ARBA" id="ARBA00022725"/>
    </source>
</evidence>
<feature type="transmembrane region" description="Helical" evidence="10">
    <location>
        <begin position="270"/>
        <end position="293"/>
    </location>
</feature>
<keyword evidence="7 10" id="KW-0472">Membrane</keyword>
<feature type="transmembrane region" description="Helical" evidence="10">
    <location>
        <begin position="368"/>
        <end position="390"/>
    </location>
</feature>
<dbReference type="PANTHER" id="PTHR21137:SF35">
    <property type="entry name" value="ODORANT RECEPTOR 19A-RELATED"/>
    <property type="match status" value="1"/>
</dbReference>
<dbReference type="GO" id="GO:0005549">
    <property type="term" value="F:odorant binding"/>
    <property type="evidence" value="ECO:0007669"/>
    <property type="project" value="InterPro"/>
</dbReference>
<accession>A0A068F4Q4</accession>
<keyword evidence="2" id="KW-1003">Cell membrane</keyword>